<reference evidence="4" key="1">
    <citation type="submission" date="2021-02" db="EMBL/GenBank/DDBJ databases">
        <authorList>
            <person name="Franco D."/>
        </authorList>
    </citation>
    <scope>NUCLEOTIDE SEQUENCE</scope>
    <source>
        <strain evidence="4">DICMUL</strain>
    </source>
</reference>
<proteinExistence type="predicted"/>
<dbReference type="PANTHER" id="PTHR43542">
    <property type="entry name" value="METHYLTRANSFERASE"/>
    <property type="match status" value="1"/>
</dbReference>
<dbReference type="InterPro" id="IPR004398">
    <property type="entry name" value="RNA_MeTrfase_RsmD"/>
</dbReference>
<dbReference type="Gene3D" id="3.40.50.150">
    <property type="entry name" value="Vaccinia Virus protein VP39"/>
    <property type="match status" value="1"/>
</dbReference>
<protein>
    <submittedName>
        <fullName evidence="4">RsmD family RNA methyltransferase</fullName>
    </submittedName>
</protein>
<dbReference type="Proteomes" id="UP000663602">
    <property type="component" value="Chromosome"/>
</dbReference>
<dbReference type="EMBL" id="CP071410">
    <property type="protein sequence ID" value="QSW37861.1"/>
    <property type="molecule type" value="Genomic_DNA"/>
</dbReference>
<keyword evidence="3" id="KW-0812">Transmembrane</keyword>
<dbReference type="GO" id="GO:0008168">
    <property type="term" value="F:methyltransferase activity"/>
    <property type="evidence" value="ECO:0007669"/>
    <property type="project" value="UniProtKB-KW"/>
</dbReference>
<evidence type="ECO:0000313" key="4">
    <source>
        <dbReference type="EMBL" id="QSW37861.1"/>
    </source>
</evidence>
<feature type="transmembrane region" description="Helical" evidence="3">
    <location>
        <begin position="122"/>
        <end position="146"/>
    </location>
</feature>
<feature type="transmembrane region" description="Helical" evidence="3">
    <location>
        <begin position="94"/>
        <end position="116"/>
    </location>
</feature>
<accession>A0A974XA69</accession>
<dbReference type="InterPro" id="IPR029063">
    <property type="entry name" value="SAM-dependent_MTases_sf"/>
</dbReference>
<keyword evidence="2" id="KW-0808">Transferase</keyword>
<organism evidence="4 5">
    <name type="scientific">Candidatus Vidania fulgoroideorum</name>
    <dbReference type="NCBI Taxonomy" id="881286"/>
    <lineage>
        <taxon>Bacteria</taxon>
        <taxon>Pseudomonadati</taxon>
        <taxon>Pseudomonadota</taxon>
        <taxon>Betaproteobacteria</taxon>
        <taxon>Candidatus Vidania</taxon>
    </lineage>
</organism>
<evidence type="ECO:0000256" key="2">
    <source>
        <dbReference type="ARBA" id="ARBA00022679"/>
    </source>
</evidence>
<evidence type="ECO:0000313" key="5">
    <source>
        <dbReference type="Proteomes" id="UP000663602"/>
    </source>
</evidence>
<dbReference type="PANTHER" id="PTHR43542:SF1">
    <property type="entry name" value="METHYLTRANSFERASE"/>
    <property type="match status" value="1"/>
</dbReference>
<keyword evidence="3" id="KW-1133">Transmembrane helix</keyword>
<dbReference type="SUPFAM" id="SSF53335">
    <property type="entry name" value="S-adenosyl-L-methionine-dependent methyltransferases"/>
    <property type="match status" value="1"/>
</dbReference>
<gene>
    <name evidence="4" type="ORF">JSR02_00120</name>
</gene>
<dbReference type="GO" id="GO:0031167">
    <property type="term" value="P:rRNA methylation"/>
    <property type="evidence" value="ECO:0007669"/>
    <property type="project" value="InterPro"/>
</dbReference>
<dbReference type="PIRSF" id="PIRSF004553">
    <property type="entry name" value="CHP00095"/>
    <property type="match status" value="1"/>
</dbReference>
<dbReference type="AlphaFoldDB" id="A0A974XA69"/>
<dbReference type="Pfam" id="PF03602">
    <property type="entry name" value="Cons_hypoth95"/>
    <property type="match status" value="1"/>
</dbReference>
<sequence length="181" mass="20658">MVILSGNLKNRRIPYHGNIKLVVRPTLSLVRKSLFSILDSHICGAVCLDLFCGTGSLGFEAVSRGASFVYFVDNNTLVLRGVRRFITVNALDNVLVLPFSYAFFVSSCFITFDYIFIDAPYSSFFCVFDILAACYMLLNLHGVLYFENFKSLKANYFDTLGFNLYRFGVKGRVYFYLLERK</sequence>
<evidence type="ECO:0000256" key="1">
    <source>
        <dbReference type="ARBA" id="ARBA00022603"/>
    </source>
</evidence>
<keyword evidence="3" id="KW-0472">Membrane</keyword>
<dbReference type="CDD" id="cd02440">
    <property type="entry name" value="AdoMet_MTases"/>
    <property type="match status" value="1"/>
</dbReference>
<name>A0A974XA69_9PROT</name>
<reference evidence="4" key="2">
    <citation type="submission" date="2021-03" db="EMBL/GenBank/DDBJ databases">
        <title>Alternative transmission patterns in independently acquired nutritional co-symbionts of Dictyopharidae planthoppers.</title>
        <authorList>
            <person name="Michalik A."/>
            <person name="Lukasik P."/>
        </authorList>
    </citation>
    <scope>NUCLEOTIDE SEQUENCE</scope>
    <source>
        <strain evidence="4">DICMUL</strain>
    </source>
</reference>
<keyword evidence="1 4" id="KW-0489">Methyltransferase</keyword>
<evidence type="ECO:0000256" key="3">
    <source>
        <dbReference type="SAM" id="Phobius"/>
    </source>
</evidence>